<accession>A0A136A4J3</accession>
<sequence>MTKFQAGLVALVALIIGIVAALTLSPPKSDEPSYISLYPQPRALPDFQLVDNHQQAFTTEQLLGQWSLVFVGYTFCPDVCPTTLAELKSIYPQLKALPSKYPIQVVFISVDPQRDTPERLNEYVNFFEPEFAGVTGEHKELFPLVRAMGMMYSMSESTDNPDYLVDHSSSVILVNPQAQVIGRFKAQMVPGKIALSDAQQILADLKILSAN</sequence>
<dbReference type="FunFam" id="3.40.30.10:FF:000013">
    <property type="entry name" value="Blast:Protein SCO1 homolog, mitochondrial"/>
    <property type="match status" value="1"/>
</dbReference>
<dbReference type="InterPro" id="IPR003782">
    <property type="entry name" value="SCO1/SenC"/>
</dbReference>
<evidence type="ECO:0000256" key="2">
    <source>
        <dbReference type="ARBA" id="ARBA00023008"/>
    </source>
</evidence>
<keyword evidence="3" id="KW-0479">Metal-binding</keyword>
<dbReference type="InterPro" id="IPR036249">
    <property type="entry name" value="Thioredoxin-like_sf"/>
</dbReference>
<comment type="similarity">
    <text evidence="1">Belongs to the SCO1/2 family.</text>
</comment>
<dbReference type="InterPro" id="IPR013766">
    <property type="entry name" value="Thioredoxin_domain"/>
</dbReference>
<evidence type="ECO:0000313" key="6">
    <source>
        <dbReference type="EMBL" id="KXI30162.1"/>
    </source>
</evidence>
<protein>
    <submittedName>
        <fullName evidence="6">Electron transporter SenC</fullName>
    </submittedName>
</protein>
<keyword evidence="7" id="KW-1185">Reference proteome</keyword>
<keyword evidence="4" id="KW-1015">Disulfide bond</keyword>
<feature type="binding site" evidence="3">
    <location>
        <position position="80"/>
    </location>
    <ligand>
        <name>Cu cation</name>
        <dbReference type="ChEBI" id="CHEBI:23378"/>
    </ligand>
</feature>
<reference evidence="7" key="1">
    <citation type="submission" date="2016-02" db="EMBL/GenBank/DDBJ databases">
        <authorList>
            <person name="Schultz-Johansen M."/>
            <person name="Glaring M.A."/>
            <person name="Bech P.K."/>
            <person name="Stougaard P."/>
        </authorList>
    </citation>
    <scope>NUCLEOTIDE SEQUENCE [LARGE SCALE GENOMIC DNA]</scope>
    <source>
        <strain evidence="7">S66</strain>
    </source>
</reference>
<evidence type="ECO:0000259" key="5">
    <source>
        <dbReference type="PROSITE" id="PS51352"/>
    </source>
</evidence>
<dbReference type="Proteomes" id="UP000070299">
    <property type="component" value="Unassembled WGS sequence"/>
</dbReference>
<feature type="disulfide bond" description="Redox-active" evidence="4">
    <location>
        <begin position="76"/>
        <end position="80"/>
    </location>
</feature>
<dbReference type="PANTHER" id="PTHR12151:SF25">
    <property type="entry name" value="LINALOOL DEHYDRATASE_ISOMERASE DOMAIN-CONTAINING PROTEIN"/>
    <property type="match status" value="1"/>
</dbReference>
<dbReference type="EMBL" id="LSNE01000003">
    <property type="protein sequence ID" value="KXI30162.1"/>
    <property type="molecule type" value="Genomic_DNA"/>
</dbReference>
<organism evidence="6 7">
    <name type="scientific">Paraglaciecola hydrolytica</name>
    <dbReference type="NCBI Taxonomy" id="1799789"/>
    <lineage>
        <taxon>Bacteria</taxon>
        <taxon>Pseudomonadati</taxon>
        <taxon>Pseudomonadota</taxon>
        <taxon>Gammaproteobacteria</taxon>
        <taxon>Alteromonadales</taxon>
        <taxon>Alteromonadaceae</taxon>
        <taxon>Paraglaciecola</taxon>
    </lineage>
</organism>
<dbReference type="SUPFAM" id="SSF52833">
    <property type="entry name" value="Thioredoxin-like"/>
    <property type="match status" value="1"/>
</dbReference>
<feature type="binding site" evidence="3">
    <location>
        <position position="167"/>
    </location>
    <ligand>
        <name>Cu cation</name>
        <dbReference type="ChEBI" id="CHEBI:23378"/>
    </ligand>
</feature>
<dbReference type="PROSITE" id="PS51352">
    <property type="entry name" value="THIOREDOXIN_2"/>
    <property type="match status" value="1"/>
</dbReference>
<feature type="domain" description="Thioredoxin" evidence="5">
    <location>
        <begin position="38"/>
        <end position="210"/>
    </location>
</feature>
<dbReference type="PANTHER" id="PTHR12151">
    <property type="entry name" value="ELECTRON TRANSPORT PROTIN SCO1/SENC FAMILY MEMBER"/>
    <property type="match status" value="1"/>
</dbReference>
<keyword evidence="2 3" id="KW-0186">Copper</keyword>
<dbReference type="AlphaFoldDB" id="A0A136A4J3"/>
<dbReference type="GO" id="GO:0046872">
    <property type="term" value="F:metal ion binding"/>
    <property type="evidence" value="ECO:0007669"/>
    <property type="project" value="UniProtKB-KW"/>
</dbReference>
<evidence type="ECO:0000256" key="1">
    <source>
        <dbReference type="ARBA" id="ARBA00010996"/>
    </source>
</evidence>
<evidence type="ECO:0000256" key="4">
    <source>
        <dbReference type="PIRSR" id="PIRSR603782-2"/>
    </source>
</evidence>
<dbReference type="RefSeq" id="WP_068374074.1">
    <property type="nucleotide sequence ID" value="NZ_LSNE01000003.1"/>
</dbReference>
<dbReference type="CDD" id="cd02968">
    <property type="entry name" value="SCO"/>
    <property type="match status" value="1"/>
</dbReference>
<proteinExistence type="inferred from homology"/>
<comment type="caution">
    <text evidence="6">The sequence shown here is derived from an EMBL/GenBank/DDBJ whole genome shotgun (WGS) entry which is preliminary data.</text>
</comment>
<gene>
    <name evidence="6" type="ORF">AX660_09225</name>
</gene>
<dbReference type="Pfam" id="PF02630">
    <property type="entry name" value="SCO1-SenC"/>
    <property type="match status" value="1"/>
</dbReference>
<evidence type="ECO:0000256" key="3">
    <source>
        <dbReference type="PIRSR" id="PIRSR603782-1"/>
    </source>
</evidence>
<dbReference type="STRING" id="1799789.AX660_09225"/>
<dbReference type="Gene3D" id="3.40.30.10">
    <property type="entry name" value="Glutaredoxin"/>
    <property type="match status" value="1"/>
</dbReference>
<feature type="binding site" evidence="3">
    <location>
        <position position="76"/>
    </location>
    <ligand>
        <name>Cu cation</name>
        <dbReference type="ChEBI" id="CHEBI:23378"/>
    </ligand>
</feature>
<evidence type="ECO:0000313" key="7">
    <source>
        <dbReference type="Proteomes" id="UP000070299"/>
    </source>
</evidence>
<dbReference type="OrthoDB" id="9790194at2"/>
<name>A0A136A4J3_9ALTE</name>